<dbReference type="Proteomes" id="UP000007054">
    <property type="component" value="Chromosome"/>
</dbReference>
<dbReference type="PATRIC" id="fig|213810.4.peg.1691"/>
<protein>
    <submittedName>
        <fullName evidence="1">Uncharacterized protein</fullName>
    </submittedName>
</protein>
<accession>D4LE07</accession>
<dbReference type="STRING" id="213810.RUM_17960"/>
<reference evidence="1" key="2">
    <citation type="submission" date="2010-03" db="EMBL/GenBank/DDBJ databases">
        <authorList>
            <person name="Pajon A."/>
        </authorList>
    </citation>
    <scope>NUCLEOTIDE SEQUENCE</scope>
    <source>
        <strain evidence="1">Type strain: 18P13</strain>
    </source>
</reference>
<dbReference type="HOGENOM" id="CLU_170943_0_0_9"/>
<sequence length="109" mass="12479">MDEKEQIRRRIAAGNFVANNGRVLRTINILRYDYKKLREIEYALPDMEHGEIVDSVNYLAECGYIKLRHVVSQQPAALSDTRWEEIEAKLTADGIRLLAGCKQDACVEV</sequence>
<proteinExistence type="predicted"/>
<organism evidence="1 2">
    <name type="scientific">Ruminococcus champanellensis (strain DSM 18848 / JCM 17042 / KCTC 15320 / 18P13)</name>
    <dbReference type="NCBI Taxonomy" id="213810"/>
    <lineage>
        <taxon>Bacteria</taxon>
        <taxon>Bacillati</taxon>
        <taxon>Bacillota</taxon>
        <taxon>Clostridia</taxon>
        <taxon>Eubacteriales</taxon>
        <taxon>Oscillospiraceae</taxon>
        <taxon>Ruminococcus</taxon>
    </lineage>
</organism>
<evidence type="ECO:0000313" key="2">
    <source>
        <dbReference type="Proteomes" id="UP000007054"/>
    </source>
</evidence>
<dbReference type="KEGG" id="rch:RUM_17960"/>
<dbReference type="BioCyc" id="RCHA213810:RUM_RS08720-MONOMER"/>
<keyword evidence="2" id="KW-1185">Reference proteome</keyword>
<dbReference type="OrthoDB" id="1858597at2"/>
<reference evidence="1" key="1">
    <citation type="submission" date="2010-03" db="EMBL/GenBank/DDBJ databases">
        <title>The genome sequence of Ruminococcus sp. 18P13.</title>
        <authorList>
            <consortium name="metaHIT consortium -- http://www.metahit.eu/"/>
            <person name="Pajon A."/>
            <person name="Turner K."/>
            <person name="Parkhill J."/>
            <person name="Bernalier A."/>
        </authorList>
    </citation>
    <scope>NUCLEOTIDE SEQUENCE [LARGE SCALE GENOMIC DNA]</scope>
    <source>
        <strain evidence="1">Type strain: 18P13</strain>
    </source>
</reference>
<dbReference type="AlphaFoldDB" id="D4LE07"/>
<dbReference type="EMBL" id="FP929052">
    <property type="protein sequence ID" value="CBL17852.1"/>
    <property type="molecule type" value="Genomic_DNA"/>
</dbReference>
<name>D4LE07_RUMC1</name>
<dbReference type="GeneID" id="83156478"/>
<gene>
    <name evidence="1" type="ordered locus">RUM_17960</name>
</gene>
<dbReference type="RefSeq" id="WP_015558758.1">
    <property type="nucleotide sequence ID" value="NC_021039.1"/>
</dbReference>
<evidence type="ECO:0000313" key="1">
    <source>
        <dbReference type="EMBL" id="CBL17852.1"/>
    </source>
</evidence>